<keyword evidence="3" id="KW-1185">Reference proteome</keyword>
<keyword evidence="2" id="KW-0808">Transferase</keyword>
<proteinExistence type="predicted"/>
<dbReference type="PANTHER" id="PTHR43777">
    <property type="entry name" value="MOLYBDENUM COFACTOR CYTIDYLYLTRANSFERASE"/>
    <property type="match status" value="1"/>
</dbReference>
<dbReference type="KEGG" id="tfr:BR63_09295"/>
<name>A0A7G6E335_THEFR</name>
<gene>
    <name evidence="2" type="ORF">BR63_09295</name>
</gene>
<evidence type="ECO:0000313" key="3">
    <source>
        <dbReference type="Proteomes" id="UP000515847"/>
    </source>
</evidence>
<organism evidence="2 3">
    <name type="scientific">Thermanaerosceptrum fracticalcis</name>
    <dbReference type="NCBI Taxonomy" id="1712410"/>
    <lineage>
        <taxon>Bacteria</taxon>
        <taxon>Bacillati</taxon>
        <taxon>Bacillota</taxon>
        <taxon>Clostridia</taxon>
        <taxon>Eubacteriales</taxon>
        <taxon>Peptococcaceae</taxon>
        <taxon>Thermanaerosceptrum</taxon>
    </lineage>
</organism>
<dbReference type="PANTHER" id="PTHR43777:SF1">
    <property type="entry name" value="MOLYBDENUM COFACTOR CYTIDYLYLTRANSFERASE"/>
    <property type="match status" value="1"/>
</dbReference>
<dbReference type="Proteomes" id="UP000515847">
    <property type="component" value="Chromosome"/>
</dbReference>
<dbReference type="OrthoDB" id="285216at2"/>
<dbReference type="Gene3D" id="3.90.550.10">
    <property type="entry name" value="Spore Coat Polysaccharide Biosynthesis Protein SpsA, Chain A"/>
    <property type="match status" value="1"/>
</dbReference>
<feature type="domain" description="MobA-like NTP transferase" evidence="1">
    <location>
        <begin position="8"/>
        <end position="169"/>
    </location>
</feature>
<dbReference type="InterPro" id="IPR025877">
    <property type="entry name" value="MobA-like_NTP_Trfase"/>
</dbReference>
<dbReference type="CDD" id="cd04182">
    <property type="entry name" value="GT_2_like_f"/>
    <property type="match status" value="1"/>
</dbReference>
<dbReference type="Pfam" id="PF12804">
    <property type="entry name" value="NTP_transf_3"/>
    <property type="match status" value="1"/>
</dbReference>
<dbReference type="GO" id="GO:0016779">
    <property type="term" value="F:nucleotidyltransferase activity"/>
    <property type="evidence" value="ECO:0007669"/>
    <property type="project" value="UniProtKB-ARBA"/>
</dbReference>
<dbReference type="SUPFAM" id="SSF53448">
    <property type="entry name" value="Nucleotide-diphospho-sugar transferases"/>
    <property type="match status" value="1"/>
</dbReference>
<accession>A0A7G6E335</accession>
<dbReference type="InterPro" id="IPR029044">
    <property type="entry name" value="Nucleotide-diphossugar_trans"/>
</dbReference>
<protein>
    <submittedName>
        <fullName evidence="2">NTP transferase domain-containing protein</fullName>
    </submittedName>
</protein>
<evidence type="ECO:0000313" key="2">
    <source>
        <dbReference type="EMBL" id="QNB46489.1"/>
    </source>
</evidence>
<dbReference type="RefSeq" id="WP_034422039.1">
    <property type="nucleotide sequence ID" value="NZ_CP045798.1"/>
</dbReference>
<dbReference type="EMBL" id="CP045798">
    <property type="protein sequence ID" value="QNB46489.1"/>
    <property type="molecule type" value="Genomic_DNA"/>
</dbReference>
<sequence>MTENLGVAVLAAGLARRMGKPKLLLPFGHDTILGHVLRTASALPWGGKVAVIGEPQMLLRNICQLYKFPAVYNPNHEQGMSTSLRRALQELPLTVDGIIFLLGDQPFITLDLIKAMTREFAARKNPGAIIVPSFRGQYYSPVLFGCNWRDELLQLCGDEGGRRLIRNHPEAVIPLVWDKHEPFYDIDTIEDYNSLCKEWMDDEDIPKDR</sequence>
<evidence type="ECO:0000259" key="1">
    <source>
        <dbReference type="Pfam" id="PF12804"/>
    </source>
</evidence>
<dbReference type="AlphaFoldDB" id="A0A7G6E335"/>
<reference evidence="2 3" key="1">
    <citation type="journal article" date="2019" name="Front. Microbiol.">
        <title>Thermoanaerosceptrum fracticalcis gen. nov. sp. nov., a Novel Fumarate-Fermenting Microorganism From a Deep Fractured Carbonate Aquifer of the US Great Basin.</title>
        <authorList>
            <person name="Hamilton-Brehm S.D."/>
            <person name="Stewart L.E."/>
            <person name="Zavarin M."/>
            <person name="Caldwell M."/>
            <person name="Lawson P.A."/>
            <person name="Onstott T.C."/>
            <person name="Grzymski J."/>
            <person name="Neveux I."/>
            <person name="Lollar B.S."/>
            <person name="Russell C.E."/>
            <person name="Moser D.P."/>
        </authorList>
    </citation>
    <scope>NUCLEOTIDE SEQUENCE [LARGE SCALE GENOMIC DNA]</scope>
    <source>
        <strain evidence="2 3">DRI-13</strain>
    </source>
</reference>